<comment type="caution">
    <text evidence="3">The sequence shown here is derived from an EMBL/GenBank/DDBJ whole genome shotgun (WGS) entry which is preliminary data.</text>
</comment>
<dbReference type="PANTHER" id="PTHR46270:SF2">
    <property type="entry name" value="TIR DOMAIN-CONTAINING PROTEIN"/>
    <property type="match status" value="1"/>
</dbReference>
<dbReference type="SUPFAM" id="SSF52200">
    <property type="entry name" value="Toll/Interleukin receptor TIR domain"/>
    <property type="match status" value="1"/>
</dbReference>
<evidence type="ECO:0000259" key="2">
    <source>
        <dbReference type="Pfam" id="PF13676"/>
    </source>
</evidence>
<evidence type="ECO:0000256" key="1">
    <source>
        <dbReference type="SAM" id="MobiDB-lite"/>
    </source>
</evidence>
<accession>A0ABD3VCA1</accession>
<dbReference type="InterPro" id="IPR013761">
    <property type="entry name" value="SAM/pointed_sf"/>
</dbReference>
<dbReference type="EMBL" id="JBJQND010000012">
    <property type="protein sequence ID" value="KAL3859202.1"/>
    <property type="molecule type" value="Genomic_DNA"/>
</dbReference>
<dbReference type="Gene3D" id="3.40.50.10140">
    <property type="entry name" value="Toll/interleukin-1 receptor homology (TIR) domain"/>
    <property type="match status" value="1"/>
</dbReference>
<keyword evidence="4" id="KW-1185">Reference proteome</keyword>
<feature type="domain" description="TIR" evidence="2">
    <location>
        <begin position="324"/>
        <end position="430"/>
    </location>
</feature>
<dbReference type="Pfam" id="PF13676">
    <property type="entry name" value="TIR_2"/>
    <property type="match status" value="1"/>
</dbReference>
<dbReference type="AlphaFoldDB" id="A0ABD3VCA1"/>
<dbReference type="InterPro" id="IPR011989">
    <property type="entry name" value="ARM-like"/>
</dbReference>
<feature type="region of interest" description="Disordered" evidence="1">
    <location>
        <begin position="1"/>
        <end position="25"/>
    </location>
</feature>
<dbReference type="Gene3D" id="1.10.150.50">
    <property type="entry name" value="Transcription Factor, Ets-1"/>
    <property type="match status" value="1"/>
</dbReference>
<name>A0ABD3VCA1_SINWO</name>
<dbReference type="Gene3D" id="1.25.10.10">
    <property type="entry name" value="Leucine-rich Repeat Variant"/>
    <property type="match status" value="1"/>
</dbReference>
<dbReference type="Proteomes" id="UP001634394">
    <property type="component" value="Unassembled WGS sequence"/>
</dbReference>
<dbReference type="InterPro" id="IPR000157">
    <property type="entry name" value="TIR_dom"/>
</dbReference>
<gene>
    <name evidence="3" type="ORF">ACJMK2_009431</name>
</gene>
<evidence type="ECO:0000313" key="3">
    <source>
        <dbReference type="EMBL" id="KAL3859202.1"/>
    </source>
</evidence>
<sequence length="541" mass="62474">MSKSKKQSRSVKKQSSIEQAPARSPPEMEIVLQSLQHCITILSKREKWNDAHNETYLKEVHNSLTQHVLEHFYKFAHEEQILVMGKNLVDKGFPKLIFELYECVVGKLAQDQNSDETVNVYKTIREIVWNFSDSCPSFSKAIAETGLFAYLIEDLSNIKRDVLEEDSDQFIFKSAVAILHNCARNPDTDRSIYRDVKAVDHLLPFLKSKLPRIQMVALLALAEMIDDKECDKIQGGENVFKFLRDMINEARESQDRRKEGFCVSELIDGLSGLAKADKNKTIIMETRPLGIFCKVLEDGYEKELLSVCKVVRELAFDQSNIVKIKIRDCLVERNYAVWLDLDFMHVYTLEAMAQAVEKAFVVLMCYSERYKLSPNCRLEAEYAFQQKKTIIPLKMQSGYNPDGWLGILIRSNIYYEFSGTHNFEDTFEKLYNAIEQLPENPKNVGVSMGSPVTPSGRPSRIPNTVEQWTVEEVDQWLRKNKLDPTRLDKLKSMTGEELLFLKTLSTKAPEFFFRFLDKKLGLSNLRDFMNFSRALERLTVK</sequence>
<protein>
    <recommendedName>
        <fullName evidence="2">TIR domain-containing protein</fullName>
    </recommendedName>
</protein>
<organism evidence="3 4">
    <name type="scientific">Sinanodonta woodiana</name>
    <name type="common">Chinese pond mussel</name>
    <name type="synonym">Anodonta woodiana</name>
    <dbReference type="NCBI Taxonomy" id="1069815"/>
    <lineage>
        <taxon>Eukaryota</taxon>
        <taxon>Metazoa</taxon>
        <taxon>Spiralia</taxon>
        <taxon>Lophotrochozoa</taxon>
        <taxon>Mollusca</taxon>
        <taxon>Bivalvia</taxon>
        <taxon>Autobranchia</taxon>
        <taxon>Heteroconchia</taxon>
        <taxon>Palaeoheterodonta</taxon>
        <taxon>Unionida</taxon>
        <taxon>Unionoidea</taxon>
        <taxon>Unionidae</taxon>
        <taxon>Unioninae</taxon>
        <taxon>Sinanodonta</taxon>
    </lineage>
</organism>
<dbReference type="InterPro" id="IPR035897">
    <property type="entry name" value="Toll_tir_struct_dom_sf"/>
</dbReference>
<dbReference type="PANTHER" id="PTHR46270">
    <property type="entry name" value="ARMADILLO-TYPE FOLD-RELATED"/>
    <property type="match status" value="1"/>
</dbReference>
<reference evidence="3 4" key="1">
    <citation type="submission" date="2024-11" db="EMBL/GenBank/DDBJ databases">
        <title>Chromosome-level genome assembly of the freshwater bivalve Anodonta woodiana.</title>
        <authorList>
            <person name="Chen X."/>
        </authorList>
    </citation>
    <scope>NUCLEOTIDE SEQUENCE [LARGE SCALE GENOMIC DNA]</scope>
    <source>
        <strain evidence="3">MN2024</strain>
        <tissue evidence="3">Gills</tissue>
    </source>
</reference>
<proteinExistence type="predicted"/>
<dbReference type="SUPFAM" id="SSF48371">
    <property type="entry name" value="ARM repeat"/>
    <property type="match status" value="1"/>
</dbReference>
<feature type="compositionally biased region" description="Basic residues" evidence="1">
    <location>
        <begin position="1"/>
        <end position="12"/>
    </location>
</feature>
<dbReference type="InterPro" id="IPR016024">
    <property type="entry name" value="ARM-type_fold"/>
</dbReference>
<evidence type="ECO:0000313" key="4">
    <source>
        <dbReference type="Proteomes" id="UP001634394"/>
    </source>
</evidence>
<dbReference type="SUPFAM" id="SSF47769">
    <property type="entry name" value="SAM/Pointed domain"/>
    <property type="match status" value="1"/>
</dbReference>